<keyword evidence="2 4" id="KW-0326">Glycosidase</keyword>
<dbReference type="InterPro" id="IPR006047">
    <property type="entry name" value="GH13_cat_dom"/>
</dbReference>
<sequence length="564" mass="63825">MKQWYENAIIYQVYPRSFQDSDNDGLGDLQGLLDRLDYIKSLGVNTIWLNPVFTSPQVDNGYDVSNYFTVDPHFGTMATMDALIQRAHELDLHILLDFVLNHTSDQHPWFQDALKSPKSLFRDYYIWQDTPNGQVPNNWGSFFGGSVWEQVPTEPNTYYFHLFDKHMPDLNWANPEVRQAMIEVAKYWVGKGIDGLRLDAFIHIAKADLGQNFPTDQTGPVIAEPMYANLPNVVTYLQEFIDELRKINPDLFILGEGASADPALAALYTRTNRGSALCDAIVSFRNLPKQAVPAPKLTATVKLPLAEQLDTAALPTSIVQWQTALAQTTQPTLYFSNHDLPRMATVYADRKFETRSLKTLATMQYLQRGIPIIYYGEELGLHNAELARATAFQDQMTSTLIDQVPEAERPAVLQYLSGLHKTPARQAMPWDDSAHQGFSEHEPWLRTQPAPITVAAAEADPDSILNFYRKLFQLKQQPLFATGKFRLLLVKTAGLIVYQRQLGQKSALVLTNLTSETVTYQNDDWLNADITFTVGQVTLDENSWHLAPWSTLVLQQDQVAWPAE</sequence>
<dbReference type="EMBL" id="JBHSSM010000004">
    <property type="protein sequence ID" value="MFC6314102.1"/>
    <property type="molecule type" value="Genomic_DNA"/>
</dbReference>
<dbReference type="Gene3D" id="2.60.40.1180">
    <property type="entry name" value="Golgi alpha-mannosidase II"/>
    <property type="match status" value="1"/>
</dbReference>
<evidence type="ECO:0000256" key="2">
    <source>
        <dbReference type="ARBA" id="ARBA00023295"/>
    </source>
</evidence>
<dbReference type="CDD" id="cd11333">
    <property type="entry name" value="AmyAc_SI_OligoGlu_DGase"/>
    <property type="match status" value="1"/>
</dbReference>
<dbReference type="EC" id="3.2.1.20" evidence="4"/>
<evidence type="ECO:0000313" key="4">
    <source>
        <dbReference type="EMBL" id="MFC6314102.1"/>
    </source>
</evidence>
<reference evidence="5" key="1">
    <citation type="journal article" date="2019" name="Int. J. Syst. Evol. Microbiol.">
        <title>The Global Catalogue of Microorganisms (GCM) 10K type strain sequencing project: providing services to taxonomists for standard genome sequencing and annotation.</title>
        <authorList>
            <consortium name="The Broad Institute Genomics Platform"/>
            <consortium name="The Broad Institute Genome Sequencing Center for Infectious Disease"/>
            <person name="Wu L."/>
            <person name="Ma J."/>
        </authorList>
    </citation>
    <scope>NUCLEOTIDE SEQUENCE [LARGE SCALE GENOMIC DNA]</scope>
    <source>
        <strain evidence="5">CCM 8897</strain>
    </source>
</reference>
<feature type="domain" description="Glycosyl hydrolase family 13 catalytic" evidence="3">
    <location>
        <begin position="12"/>
        <end position="420"/>
    </location>
</feature>
<dbReference type="RefSeq" id="WP_125598960.1">
    <property type="nucleotide sequence ID" value="NZ_JBHSSM010000004.1"/>
</dbReference>
<dbReference type="Gene3D" id="3.20.20.80">
    <property type="entry name" value="Glycosidases"/>
    <property type="match status" value="1"/>
</dbReference>
<dbReference type="InterPro" id="IPR045857">
    <property type="entry name" value="O16G_dom_2"/>
</dbReference>
<protein>
    <submittedName>
        <fullName evidence="4">Alpha-glucosidase</fullName>
        <ecNumber evidence="4">3.2.1.20</ecNumber>
    </submittedName>
</protein>
<organism evidence="4 5">
    <name type="scientific">Lapidilactobacillus achengensis</name>
    <dbReference type="NCBI Taxonomy" id="2486000"/>
    <lineage>
        <taxon>Bacteria</taxon>
        <taxon>Bacillati</taxon>
        <taxon>Bacillota</taxon>
        <taxon>Bacilli</taxon>
        <taxon>Lactobacillales</taxon>
        <taxon>Lactobacillaceae</taxon>
        <taxon>Lapidilactobacillus</taxon>
    </lineage>
</organism>
<name>A0ABW1UJL2_9LACO</name>
<comment type="similarity">
    <text evidence="1">Belongs to the glycosyl hydrolase 13 family.</text>
</comment>
<proteinExistence type="inferred from homology"/>
<dbReference type="SUPFAM" id="SSF51011">
    <property type="entry name" value="Glycosyl hydrolase domain"/>
    <property type="match status" value="1"/>
</dbReference>
<dbReference type="PANTHER" id="PTHR10357">
    <property type="entry name" value="ALPHA-AMYLASE FAMILY MEMBER"/>
    <property type="match status" value="1"/>
</dbReference>
<gene>
    <name evidence="4" type="ORF">ACFQHW_00770</name>
</gene>
<evidence type="ECO:0000313" key="5">
    <source>
        <dbReference type="Proteomes" id="UP001596310"/>
    </source>
</evidence>
<dbReference type="PANTHER" id="PTHR10357:SF179">
    <property type="entry name" value="NEUTRAL AND BASIC AMINO ACID TRANSPORT PROTEIN RBAT"/>
    <property type="match status" value="1"/>
</dbReference>
<evidence type="ECO:0000259" key="3">
    <source>
        <dbReference type="SMART" id="SM00642"/>
    </source>
</evidence>
<keyword evidence="5" id="KW-1185">Reference proteome</keyword>
<dbReference type="InterPro" id="IPR013780">
    <property type="entry name" value="Glyco_hydro_b"/>
</dbReference>
<dbReference type="SUPFAM" id="SSF51445">
    <property type="entry name" value="(Trans)glycosidases"/>
    <property type="match status" value="1"/>
</dbReference>
<dbReference type="InterPro" id="IPR017853">
    <property type="entry name" value="GH"/>
</dbReference>
<keyword evidence="4" id="KW-0378">Hydrolase</keyword>
<dbReference type="SMART" id="SM00642">
    <property type="entry name" value="Aamy"/>
    <property type="match status" value="1"/>
</dbReference>
<accession>A0ABW1UJL2</accession>
<dbReference type="Gene3D" id="3.90.400.10">
    <property type="entry name" value="Oligo-1,6-glucosidase, Domain 2"/>
    <property type="match status" value="1"/>
</dbReference>
<dbReference type="GO" id="GO:0004558">
    <property type="term" value="F:alpha-1,4-glucosidase activity"/>
    <property type="evidence" value="ECO:0007669"/>
    <property type="project" value="UniProtKB-EC"/>
</dbReference>
<dbReference type="Pfam" id="PF00128">
    <property type="entry name" value="Alpha-amylase"/>
    <property type="match status" value="1"/>
</dbReference>
<dbReference type="Proteomes" id="UP001596310">
    <property type="component" value="Unassembled WGS sequence"/>
</dbReference>
<comment type="caution">
    <text evidence="4">The sequence shown here is derived from an EMBL/GenBank/DDBJ whole genome shotgun (WGS) entry which is preliminary data.</text>
</comment>
<evidence type="ECO:0000256" key="1">
    <source>
        <dbReference type="ARBA" id="ARBA00008061"/>
    </source>
</evidence>